<comment type="caution">
    <text evidence="2">The sequence shown here is derived from an EMBL/GenBank/DDBJ whole genome shotgun (WGS) entry which is preliminary data.</text>
</comment>
<dbReference type="Proteomes" id="UP000051655">
    <property type="component" value="Unassembled WGS sequence"/>
</dbReference>
<dbReference type="PANTHER" id="PTHR47505">
    <property type="entry name" value="DNA UTILIZATION PROTEIN YHGH"/>
    <property type="match status" value="1"/>
</dbReference>
<gene>
    <name evidence="2" type="ORF">IV73_GL001082</name>
</gene>
<dbReference type="PANTHER" id="PTHR47505:SF1">
    <property type="entry name" value="DNA UTILIZATION PROTEIN YHGH"/>
    <property type="match status" value="1"/>
</dbReference>
<evidence type="ECO:0000313" key="2">
    <source>
        <dbReference type="EMBL" id="KRN74805.1"/>
    </source>
</evidence>
<dbReference type="PATRIC" id="fig|1616.3.peg.1111"/>
<dbReference type="Gene3D" id="3.40.50.2020">
    <property type="match status" value="1"/>
</dbReference>
<proteinExistence type="inferred from homology"/>
<dbReference type="EMBL" id="JQBP01000005">
    <property type="protein sequence ID" value="KRN74805.1"/>
    <property type="molecule type" value="Genomic_DNA"/>
</dbReference>
<evidence type="ECO:0008006" key="4">
    <source>
        <dbReference type="Google" id="ProtNLM"/>
    </source>
</evidence>
<dbReference type="SUPFAM" id="SSF53271">
    <property type="entry name" value="PRTase-like"/>
    <property type="match status" value="1"/>
</dbReference>
<dbReference type="STRING" id="1616.IV73_GL001082"/>
<dbReference type="RefSeq" id="WP_057755898.1">
    <property type="nucleotide sequence ID" value="NZ_JQBP01000005.1"/>
</dbReference>
<reference evidence="2 3" key="1">
    <citation type="journal article" date="2015" name="Genome Announc.">
        <title>Expanding the biotechnology potential of lactobacilli through comparative genomics of 213 strains and associated genera.</title>
        <authorList>
            <person name="Sun Z."/>
            <person name="Harris H.M."/>
            <person name="McCann A."/>
            <person name="Guo C."/>
            <person name="Argimon S."/>
            <person name="Zhang W."/>
            <person name="Yang X."/>
            <person name="Jeffery I.B."/>
            <person name="Cooney J.C."/>
            <person name="Kagawa T.F."/>
            <person name="Liu W."/>
            <person name="Song Y."/>
            <person name="Salvetti E."/>
            <person name="Wrobel A."/>
            <person name="Rasinkangas P."/>
            <person name="Parkhill J."/>
            <person name="Rea M.C."/>
            <person name="O'Sullivan O."/>
            <person name="Ritari J."/>
            <person name="Douillard F.P."/>
            <person name="Paul Ross R."/>
            <person name="Yang R."/>
            <person name="Briner A.E."/>
            <person name="Felis G.E."/>
            <person name="de Vos W.M."/>
            <person name="Barrangou R."/>
            <person name="Klaenhammer T.R."/>
            <person name="Caufield P.W."/>
            <person name="Cui Y."/>
            <person name="Zhang H."/>
            <person name="O'Toole P.W."/>
        </authorList>
    </citation>
    <scope>NUCLEOTIDE SEQUENCE [LARGE SCALE GENOMIC DNA]</scope>
    <source>
        <strain evidence="2 3">DSM 20593</strain>
    </source>
</reference>
<evidence type="ECO:0000313" key="3">
    <source>
        <dbReference type="Proteomes" id="UP000051655"/>
    </source>
</evidence>
<dbReference type="InterPro" id="IPR051910">
    <property type="entry name" value="ComF/GntX_DNA_util-trans"/>
</dbReference>
<dbReference type="AlphaFoldDB" id="A0A0R2JHY2"/>
<evidence type="ECO:0000256" key="1">
    <source>
        <dbReference type="ARBA" id="ARBA00008007"/>
    </source>
</evidence>
<protein>
    <recommendedName>
        <fullName evidence="4">Phosphoribosyltransferase domain-containing protein</fullName>
    </recommendedName>
</protein>
<dbReference type="InterPro" id="IPR000836">
    <property type="entry name" value="PRTase_dom"/>
</dbReference>
<keyword evidence="3" id="KW-1185">Reference proteome</keyword>
<dbReference type="CDD" id="cd06223">
    <property type="entry name" value="PRTases_typeI"/>
    <property type="match status" value="1"/>
</dbReference>
<comment type="similarity">
    <text evidence="1">Belongs to the ComF/GntX family.</text>
</comment>
<sequence>MKCEYCQQQVVPDWNLVTFLLNVPQKLEILCNTCLGRFKMISSRTCRGCGRPNDGLCYDCIRWQRQGQSLLHNDALYEYNTMMQWYFQNYKLKGGYHLRQVFAGNFTEHIKSKLVDNASCLVPIPVSATTFKQRGFNHVQGLLTNDWVFKDWLMCTRENKVTQSSLNRSQRMQGASPFRLNVTQNAIVNQHIVLIDDIYTTGSTLYWAAELFYRSGASSVTSITLAR</sequence>
<dbReference type="InterPro" id="IPR029057">
    <property type="entry name" value="PRTase-like"/>
</dbReference>
<organism evidence="2 3">
    <name type="scientific">Weissella kandleri</name>
    <dbReference type="NCBI Taxonomy" id="1616"/>
    <lineage>
        <taxon>Bacteria</taxon>
        <taxon>Bacillati</taxon>
        <taxon>Bacillota</taxon>
        <taxon>Bacilli</taxon>
        <taxon>Lactobacillales</taxon>
        <taxon>Lactobacillaceae</taxon>
        <taxon>Weissella</taxon>
    </lineage>
</organism>
<name>A0A0R2JHY2_9LACO</name>
<accession>A0A0R2JHY2</accession>